<dbReference type="Proteomes" id="UP000093111">
    <property type="component" value="Unassembled WGS sequence"/>
</dbReference>
<dbReference type="AlphaFoldDB" id="A0A1C7P028"/>
<dbReference type="PANTHER" id="PTHR42801:SF7">
    <property type="entry name" value="SLL1159 PROTEIN"/>
    <property type="match status" value="1"/>
</dbReference>
<dbReference type="Gene3D" id="3.40.30.10">
    <property type="entry name" value="Glutaredoxin"/>
    <property type="match status" value="1"/>
</dbReference>
<evidence type="ECO:0000313" key="13">
    <source>
        <dbReference type="EMBL" id="OBZ94622.1"/>
    </source>
</evidence>
<keyword evidence="6" id="KW-1015">Disulfide bond</keyword>
<dbReference type="GO" id="GO:0045454">
    <property type="term" value="P:cell redox homeostasis"/>
    <property type="evidence" value="ECO:0007669"/>
    <property type="project" value="TreeGrafter"/>
</dbReference>
<dbReference type="CDD" id="cd02970">
    <property type="entry name" value="PRX_like2"/>
    <property type="match status" value="1"/>
</dbReference>
<dbReference type="SUPFAM" id="SSF52833">
    <property type="entry name" value="Thioredoxin-like"/>
    <property type="match status" value="1"/>
</dbReference>
<dbReference type="InterPro" id="IPR050924">
    <property type="entry name" value="Peroxiredoxin_BCP/PrxQ"/>
</dbReference>
<dbReference type="EMBL" id="LGLV01000009">
    <property type="protein sequence ID" value="OBZ94622.1"/>
    <property type="molecule type" value="Genomic_DNA"/>
</dbReference>
<dbReference type="Pfam" id="PF00578">
    <property type="entry name" value="AhpC-TSA"/>
    <property type="match status" value="1"/>
</dbReference>
<evidence type="ECO:0000256" key="4">
    <source>
        <dbReference type="ARBA" id="ARBA00022862"/>
    </source>
</evidence>
<dbReference type="EC" id="1.11.1.24" evidence="2"/>
<evidence type="ECO:0000313" key="14">
    <source>
        <dbReference type="Proteomes" id="UP000093111"/>
    </source>
</evidence>
<comment type="similarity">
    <text evidence="9">Belongs to the peroxiredoxin family. BCP/PrxQ subfamily.</text>
</comment>
<evidence type="ECO:0000256" key="11">
    <source>
        <dbReference type="ARBA" id="ARBA00049091"/>
    </source>
</evidence>
<dbReference type="InterPro" id="IPR000866">
    <property type="entry name" value="AhpC/TSA"/>
</dbReference>
<evidence type="ECO:0000256" key="3">
    <source>
        <dbReference type="ARBA" id="ARBA00022559"/>
    </source>
</evidence>
<evidence type="ECO:0000256" key="5">
    <source>
        <dbReference type="ARBA" id="ARBA00023002"/>
    </source>
</evidence>
<feature type="domain" description="Thioredoxin" evidence="12">
    <location>
        <begin position="43"/>
        <end position="216"/>
    </location>
</feature>
<accession>A0A1C7P028</accession>
<name>A0A1C7P028_9HYPH</name>
<evidence type="ECO:0000256" key="10">
    <source>
        <dbReference type="ARBA" id="ARBA00042639"/>
    </source>
</evidence>
<dbReference type="GO" id="GO:0008379">
    <property type="term" value="F:thioredoxin peroxidase activity"/>
    <property type="evidence" value="ECO:0007669"/>
    <property type="project" value="TreeGrafter"/>
</dbReference>
<sequence>MSLAVELKKTADSLKAALPEDIFSAIGQSIADLKATGIAKRAASVGSTIPLPVITDFDGNDVDLRKLAADGPLVISFYRGGWCPYCNVELRALANALGDIEASGASVVAISPEQPDSARETAGKNTLGFPVLVDKGNRYARELGIVFSLPENLRPLYRSIGIDLEDWNGDESHELPLAATFIVDSKGTVVWAFVDADFSVRAEPANIAAALRRVAA</sequence>
<reference evidence="13 14" key="1">
    <citation type="journal article" date="2016" name="Syst. Appl. Microbiol.">
        <title>Pararhizobium polonicum sp. nov. isolated from tumors on stone fruit rootstocks.</title>
        <authorList>
            <person name="Pulawska J."/>
            <person name="Kuzmanovic N."/>
            <person name="Willems A."/>
            <person name="Pothier J.F."/>
        </authorList>
    </citation>
    <scope>NUCLEOTIDE SEQUENCE [LARGE SCALE GENOMIC DNA]</scope>
    <source>
        <strain evidence="13 14">F5.1</strain>
    </source>
</reference>
<dbReference type="PROSITE" id="PS51352">
    <property type="entry name" value="THIOREDOXIN_2"/>
    <property type="match status" value="1"/>
</dbReference>
<evidence type="ECO:0000256" key="9">
    <source>
        <dbReference type="ARBA" id="ARBA00038489"/>
    </source>
</evidence>
<protein>
    <recommendedName>
        <fullName evidence="2">thioredoxin-dependent peroxiredoxin</fullName>
        <ecNumber evidence="2">1.11.1.24</ecNumber>
    </recommendedName>
    <alternativeName>
        <fullName evidence="8">Thioredoxin peroxidase</fullName>
    </alternativeName>
    <alternativeName>
        <fullName evidence="10">Thioredoxin-dependent peroxiredoxin Bcp</fullName>
    </alternativeName>
</protein>
<dbReference type="STRING" id="1612624.ADU59_15695"/>
<gene>
    <name evidence="13" type="ORF">ADU59_15695</name>
</gene>
<dbReference type="RefSeq" id="WP_068955071.1">
    <property type="nucleotide sequence ID" value="NZ_LGLV01000009.1"/>
</dbReference>
<dbReference type="GO" id="GO:0005737">
    <property type="term" value="C:cytoplasm"/>
    <property type="evidence" value="ECO:0007669"/>
    <property type="project" value="TreeGrafter"/>
</dbReference>
<keyword evidence="7" id="KW-0676">Redox-active center</keyword>
<organism evidence="13 14">
    <name type="scientific">Pararhizobium polonicum</name>
    <dbReference type="NCBI Taxonomy" id="1612624"/>
    <lineage>
        <taxon>Bacteria</taxon>
        <taxon>Pseudomonadati</taxon>
        <taxon>Pseudomonadota</taxon>
        <taxon>Alphaproteobacteria</taxon>
        <taxon>Hyphomicrobiales</taxon>
        <taxon>Rhizobiaceae</taxon>
        <taxon>Rhizobium/Agrobacterium group</taxon>
        <taxon>Pararhizobium</taxon>
    </lineage>
</organism>
<comment type="function">
    <text evidence="1">Thiol-specific peroxidase that catalyzes the reduction of hydrogen peroxide and organic hydroperoxides to water and alcohols, respectively. Plays a role in cell protection against oxidative stress by detoxifying peroxides and as sensor of hydrogen peroxide-mediated signaling events.</text>
</comment>
<keyword evidence="3" id="KW-0575">Peroxidase</keyword>
<dbReference type="InterPro" id="IPR013766">
    <property type="entry name" value="Thioredoxin_domain"/>
</dbReference>
<evidence type="ECO:0000259" key="12">
    <source>
        <dbReference type="PROSITE" id="PS51352"/>
    </source>
</evidence>
<keyword evidence="5" id="KW-0560">Oxidoreductase</keyword>
<keyword evidence="14" id="KW-1185">Reference proteome</keyword>
<dbReference type="OrthoDB" id="9809746at2"/>
<proteinExistence type="inferred from homology"/>
<evidence type="ECO:0000256" key="2">
    <source>
        <dbReference type="ARBA" id="ARBA00013017"/>
    </source>
</evidence>
<comment type="catalytic activity">
    <reaction evidence="11">
        <text>a hydroperoxide + [thioredoxin]-dithiol = an alcohol + [thioredoxin]-disulfide + H2O</text>
        <dbReference type="Rhea" id="RHEA:62620"/>
        <dbReference type="Rhea" id="RHEA-COMP:10698"/>
        <dbReference type="Rhea" id="RHEA-COMP:10700"/>
        <dbReference type="ChEBI" id="CHEBI:15377"/>
        <dbReference type="ChEBI" id="CHEBI:29950"/>
        <dbReference type="ChEBI" id="CHEBI:30879"/>
        <dbReference type="ChEBI" id="CHEBI:35924"/>
        <dbReference type="ChEBI" id="CHEBI:50058"/>
        <dbReference type="EC" id="1.11.1.24"/>
    </reaction>
</comment>
<dbReference type="InterPro" id="IPR036249">
    <property type="entry name" value="Thioredoxin-like_sf"/>
</dbReference>
<comment type="caution">
    <text evidence="13">The sequence shown here is derived from an EMBL/GenBank/DDBJ whole genome shotgun (WGS) entry which is preliminary data.</text>
</comment>
<evidence type="ECO:0000256" key="7">
    <source>
        <dbReference type="ARBA" id="ARBA00023284"/>
    </source>
</evidence>
<dbReference type="PANTHER" id="PTHR42801">
    <property type="entry name" value="THIOREDOXIN-DEPENDENT PEROXIDE REDUCTASE"/>
    <property type="match status" value="1"/>
</dbReference>
<evidence type="ECO:0000256" key="1">
    <source>
        <dbReference type="ARBA" id="ARBA00003330"/>
    </source>
</evidence>
<dbReference type="GO" id="GO:0034599">
    <property type="term" value="P:cellular response to oxidative stress"/>
    <property type="evidence" value="ECO:0007669"/>
    <property type="project" value="TreeGrafter"/>
</dbReference>
<evidence type="ECO:0000256" key="6">
    <source>
        <dbReference type="ARBA" id="ARBA00023157"/>
    </source>
</evidence>
<keyword evidence="4" id="KW-0049">Antioxidant</keyword>
<evidence type="ECO:0000256" key="8">
    <source>
        <dbReference type="ARBA" id="ARBA00032824"/>
    </source>
</evidence>